<sequence length="155" mass="16799">MVLTTKVVNQASVKLERATKKHGKKAAKTAETKKKKALQRSKRPVEEVSHQTAQMRSDASSDSSERPLATIATIQPSGPRPKRNMVLAYSYSESYASMEPPVPMKKPVLRGQRRQNLSAIPIGAAQAFIPEIPEGEEADGSQAGGVFSTAKRVIS</sequence>
<gene>
    <name evidence="2" type="ORF">F511_27114</name>
</gene>
<evidence type="ECO:0000313" key="3">
    <source>
        <dbReference type="Proteomes" id="UP000250235"/>
    </source>
</evidence>
<dbReference type="EMBL" id="KQ995717">
    <property type="protein sequence ID" value="KZV46078.1"/>
    <property type="molecule type" value="Genomic_DNA"/>
</dbReference>
<dbReference type="Proteomes" id="UP000250235">
    <property type="component" value="Unassembled WGS sequence"/>
</dbReference>
<evidence type="ECO:0000313" key="2">
    <source>
        <dbReference type="EMBL" id="KZV46078.1"/>
    </source>
</evidence>
<organism evidence="2 3">
    <name type="scientific">Dorcoceras hygrometricum</name>
    <dbReference type="NCBI Taxonomy" id="472368"/>
    <lineage>
        <taxon>Eukaryota</taxon>
        <taxon>Viridiplantae</taxon>
        <taxon>Streptophyta</taxon>
        <taxon>Embryophyta</taxon>
        <taxon>Tracheophyta</taxon>
        <taxon>Spermatophyta</taxon>
        <taxon>Magnoliopsida</taxon>
        <taxon>eudicotyledons</taxon>
        <taxon>Gunneridae</taxon>
        <taxon>Pentapetalae</taxon>
        <taxon>asterids</taxon>
        <taxon>lamiids</taxon>
        <taxon>Lamiales</taxon>
        <taxon>Gesneriaceae</taxon>
        <taxon>Didymocarpoideae</taxon>
        <taxon>Trichosporeae</taxon>
        <taxon>Loxocarpinae</taxon>
        <taxon>Dorcoceras</taxon>
    </lineage>
</organism>
<keyword evidence="3" id="KW-1185">Reference proteome</keyword>
<protein>
    <submittedName>
        <fullName evidence="2">Uncharacterized protein</fullName>
    </submittedName>
</protein>
<feature type="compositionally biased region" description="Basic residues" evidence="1">
    <location>
        <begin position="19"/>
        <end position="42"/>
    </location>
</feature>
<proteinExistence type="predicted"/>
<evidence type="ECO:0000256" key="1">
    <source>
        <dbReference type="SAM" id="MobiDB-lite"/>
    </source>
</evidence>
<feature type="region of interest" description="Disordered" evidence="1">
    <location>
        <begin position="14"/>
        <end position="83"/>
    </location>
</feature>
<reference evidence="2 3" key="1">
    <citation type="journal article" date="2015" name="Proc. Natl. Acad. Sci. U.S.A.">
        <title>The resurrection genome of Boea hygrometrica: A blueprint for survival of dehydration.</title>
        <authorList>
            <person name="Xiao L."/>
            <person name="Yang G."/>
            <person name="Zhang L."/>
            <person name="Yang X."/>
            <person name="Zhao S."/>
            <person name="Ji Z."/>
            <person name="Zhou Q."/>
            <person name="Hu M."/>
            <person name="Wang Y."/>
            <person name="Chen M."/>
            <person name="Xu Y."/>
            <person name="Jin H."/>
            <person name="Xiao X."/>
            <person name="Hu G."/>
            <person name="Bao F."/>
            <person name="Hu Y."/>
            <person name="Wan P."/>
            <person name="Li L."/>
            <person name="Deng X."/>
            <person name="Kuang T."/>
            <person name="Xiang C."/>
            <person name="Zhu J.K."/>
            <person name="Oliver M.J."/>
            <person name="He Y."/>
        </authorList>
    </citation>
    <scope>NUCLEOTIDE SEQUENCE [LARGE SCALE GENOMIC DNA]</scope>
    <source>
        <strain evidence="3">cv. XS01</strain>
    </source>
</reference>
<feature type="compositionally biased region" description="Polar residues" evidence="1">
    <location>
        <begin position="50"/>
        <end position="62"/>
    </location>
</feature>
<name>A0A2Z7CGN0_9LAMI</name>
<dbReference type="AlphaFoldDB" id="A0A2Z7CGN0"/>
<accession>A0A2Z7CGN0</accession>
<feature type="region of interest" description="Disordered" evidence="1">
    <location>
        <begin position="135"/>
        <end position="155"/>
    </location>
</feature>